<gene>
    <name evidence="2" type="ORF">GPJ59_15190</name>
</gene>
<evidence type="ECO:0000313" key="3">
    <source>
        <dbReference type="Proteomes" id="UP000812013"/>
    </source>
</evidence>
<reference evidence="2 3" key="1">
    <citation type="submission" date="2019-12" db="EMBL/GenBank/DDBJ databases">
        <title>Genome sequence of Streptomyces bambusae.</title>
        <authorList>
            <person name="Bansal K."/>
            <person name="Choksket S."/>
            <person name="Korpole S."/>
            <person name="Patil P.B."/>
        </authorList>
    </citation>
    <scope>NUCLEOTIDE SEQUENCE [LARGE SCALE GENOMIC DNA]</scope>
    <source>
        <strain evidence="2 3">SK60</strain>
    </source>
</reference>
<proteinExistence type="predicted"/>
<dbReference type="EMBL" id="WTFF01000093">
    <property type="protein sequence ID" value="MBW5483196.1"/>
    <property type="molecule type" value="Genomic_DNA"/>
</dbReference>
<dbReference type="Proteomes" id="UP000812013">
    <property type="component" value="Unassembled WGS sequence"/>
</dbReference>
<evidence type="ECO:0000313" key="2">
    <source>
        <dbReference type="EMBL" id="MBW5483196.1"/>
    </source>
</evidence>
<sequence>MHEHGNHTDHGDGHPMPDPPGFHGMAVVGNSCIFLYHLSMADAPHNRQVVLHGSFGPSDAAYFDDKKAHPEARFHTFAPEKFVLPDLFPGDHGEPPERTSFTGTLFRHHFEQPPAHPDPPVEIASDVRAEVGDVVFHHRFAPDALRPEPLPYILFGSGPELFLAHRITGPFHPGAQQEFDQLLAVGLHGLRVSDDELRGGIAISVTGRPNTPGGRLREAEKAAAVAVVDGRDVPVEIDVESDLYFDTADLTPRPGHHHG</sequence>
<feature type="region of interest" description="Disordered" evidence="1">
    <location>
        <begin position="1"/>
        <end position="22"/>
    </location>
</feature>
<dbReference type="RefSeq" id="WP_219667659.1">
    <property type="nucleotide sequence ID" value="NZ_WTFF01000093.1"/>
</dbReference>
<feature type="compositionally biased region" description="Basic and acidic residues" evidence="1">
    <location>
        <begin position="1"/>
        <end position="15"/>
    </location>
</feature>
<comment type="caution">
    <text evidence="2">The sequence shown here is derived from an EMBL/GenBank/DDBJ whole genome shotgun (WGS) entry which is preliminary data.</text>
</comment>
<protein>
    <submittedName>
        <fullName evidence="2">Uncharacterized protein</fullName>
    </submittedName>
</protein>
<evidence type="ECO:0000256" key="1">
    <source>
        <dbReference type="SAM" id="MobiDB-lite"/>
    </source>
</evidence>
<organism evidence="2 3">
    <name type="scientific">Streptomyces bambusae</name>
    <dbReference type="NCBI Taxonomy" id="1550616"/>
    <lineage>
        <taxon>Bacteria</taxon>
        <taxon>Bacillati</taxon>
        <taxon>Actinomycetota</taxon>
        <taxon>Actinomycetes</taxon>
        <taxon>Kitasatosporales</taxon>
        <taxon>Streptomycetaceae</taxon>
        <taxon>Streptomyces</taxon>
    </lineage>
</organism>
<name>A0ABS6Z6K2_9ACTN</name>
<keyword evidence="3" id="KW-1185">Reference proteome</keyword>
<accession>A0ABS6Z6K2</accession>